<evidence type="ECO:0008006" key="4">
    <source>
        <dbReference type="Google" id="ProtNLM"/>
    </source>
</evidence>
<sequence>MKYLILTILTLLISCAKKNESENLTTDSKTIEIETLFKMTDKSVKFLWREDEYDKELKDTVNTIFINQEYCKKISEPEKAALGFVSSFIGSECDWDGEPNKKYDNLSCKINTTLNLGYQCSETHLSFLRKWFKNDKKSLKRLTDCSAIPYTASSQETFDYINILTKGDTIIITFRASGVNMRNEESWSYKEEDTFVLKKDNLFFVKSKESENESSSFKIEEEEEEEN</sequence>
<keyword evidence="3" id="KW-1185">Reference proteome</keyword>
<reference evidence="3" key="1">
    <citation type="submission" date="2016-10" db="EMBL/GenBank/DDBJ databases">
        <authorList>
            <person name="Varghese N."/>
            <person name="Submissions S."/>
        </authorList>
    </citation>
    <scope>NUCLEOTIDE SEQUENCE [LARGE SCALE GENOMIC DNA]</scope>
    <source>
        <strain evidence="3">DSM 15719</strain>
    </source>
</reference>
<proteinExistence type="predicted"/>
<dbReference type="AlphaFoldDB" id="A0A1H9M9B8"/>
<dbReference type="PROSITE" id="PS51257">
    <property type="entry name" value="PROKAR_LIPOPROTEIN"/>
    <property type="match status" value="1"/>
</dbReference>
<evidence type="ECO:0000256" key="1">
    <source>
        <dbReference type="SAM" id="MobiDB-lite"/>
    </source>
</evidence>
<dbReference type="EMBL" id="FOFZ01000008">
    <property type="protein sequence ID" value="SER20171.1"/>
    <property type="molecule type" value="Genomic_DNA"/>
</dbReference>
<name>A0A1H9M9B8_FLAFI</name>
<gene>
    <name evidence="2" type="ORF">SAMN05444355_1081</name>
</gene>
<evidence type="ECO:0000313" key="3">
    <source>
        <dbReference type="Proteomes" id="UP000183658"/>
    </source>
</evidence>
<dbReference type="RefSeq" id="WP_074723600.1">
    <property type="nucleotide sequence ID" value="NZ_CBCRVS010000029.1"/>
</dbReference>
<dbReference type="OrthoDB" id="770076at2"/>
<organism evidence="2 3">
    <name type="scientific">Flavobacterium frigoris</name>
    <dbReference type="NCBI Taxonomy" id="229204"/>
    <lineage>
        <taxon>Bacteria</taxon>
        <taxon>Pseudomonadati</taxon>
        <taxon>Bacteroidota</taxon>
        <taxon>Flavobacteriia</taxon>
        <taxon>Flavobacteriales</taxon>
        <taxon>Flavobacteriaceae</taxon>
        <taxon>Flavobacterium</taxon>
    </lineage>
</organism>
<evidence type="ECO:0000313" key="2">
    <source>
        <dbReference type="EMBL" id="SER20171.1"/>
    </source>
</evidence>
<accession>A0A1H9M9B8</accession>
<dbReference type="Proteomes" id="UP000183658">
    <property type="component" value="Unassembled WGS sequence"/>
</dbReference>
<feature type="region of interest" description="Disordered" evidence="1">
    <location>
        <begin position="207"/>
        <end position="227"/>
    </location>
</feature>
<protein>
    <recommendedName>
        <fullName evidence="4">Lipoprotein</fullName>
    </recommendedName>
</protein>